<organism evidence="2 3">
    <name type="scientific">Amycolatopsis taiwanensis</name>
    <dbReference type="NCBI Taxonomy" id="342230"/>
    <lineage>
        <taxon>Bacteria</taxon>
        <taxon>Bacillati</taxon>
        <taxon>Actinomycetota</taxon>
        <taxon>Actinomycetes</taxon>
        <taxon>Pseudonocardiales</taxon>
        <taxon>Pseudonocardiaceae</taxon>
        <taxon>Amycolatopsis</taxon>
    </lineage>
</organism>
<evidence type="ECO:0000313" key="2">
    <source>
        <dbReference type="EMBL" id="GLY71492.1"/>
    </source>
</evidence>
<keyword evidence="3" id="KW-1185">Reference proteome</keyword>
<reference evidence="2" key="1">
    <citation type="submission" date="2023-03" db="EMBL/GenBank/DDBJ databases">
        <title>Amycolatopsis taiwanensis NBRC 103393.</title>
        <authorList>
            <person name="Ichikawa N."/>
            <person name="Sato H."/>
            <person name="Tonouchi N."/>
        </authorList>
    </citation>
    <scope>NUCLEOTIDE SEQUENCE</scope>
    <source>
        <strain evidence="2">NBRC 103393</strain>
    </source>
</reference>
<dbReference type="EMBL" id="BSTI01000037">
    <property type="protein sequence ID" value="GLY71492.1"/>
    <property type="molecule type" value="Genomic_DNA"/>
</dbReference>
<gene>
    <name evidence="2" type="ORF">Atai01_81110</name>
</gene>
<dbReference type="AlphaFoldDB" id="A0A9W6RCC5"/>
<accession>A0A9W6RCC5</accession>
<evidence type="ECO:0000256" key="1">
    <source>
        <dbReference type="SAM" id="MobiDB-lite"/>
    </source>
</evidence>
<feature type="region of interest" description="Disordered" evidence="1">
    <location>
        <begin position="52"/>
        <end position="81"/>
    </location>
</feature>
<dbReference type="Proteomes" id="UP001165136">
    <property type="component" value="Unassembled WGS sequence"/>
</dbReference>
<evidence type="ECO:0000313" key="3">
    <source>
        <dbReference type="Proteomes" id="UP001165136"/>
    </source>
</evidence>
<proteinExistence type="predicted"/>
<name>A0A9W6RCC5_9PSEU</name>
<comment type="caution">
    <text evidence="2">The sequence shown here is derived from an EMBL/GenBank/DDBJ whole genome shotgun (WGS) entry which is preliminary data.</text>
</comment>
<protein>
    <submittedName>
        <fullName evidence="2">Uncharacterized protein</fullName>
    </submittedName>
</protein>
<sequence length="81" mass="8829">MFQLIQTTSTTLRVRLACAADADADQVWRAVCEGLTGMLADRGLSHVELQRATEPPRQSDGGKFRPVIPFAPSTEKAEADQ</sequence>